<protein>
    <submittedName>
        <fullName evidence="2">TIGR03086 family protein</fullName>
    </submittedName>
</protein>
<reference evidence="2 3" key="1">
    <citation type="submission" date="2020-04" db="EMBL/GenBank/DDBJ databases">
        <authorList>
            <person name="Klaysubun C."/>
            <person name="Duangmal K."/>
            <person name="Lipun K."/>
        </authorList>
    </citation>
    <scope>NUCLEOTIDE SEQUENCE [LARGE SCALE GENOMIC DNA]</scope>
    <source>
        <strain evidence="2 3">JCM 11839</strain>
    </source>
</reference>
<dbReference type="EMBL" id="JAAXKY010000006">
    <property type="protein sequence ID" value="NMH76220.1"/>
    <property type="molecule type" value="Genomic_DNA"/>
</dbReference>
<evidence type="ECO:0000259" key="1">
    <source>
        <dbReference type="Pfam" id="PF11716"/>
    </source>
</evidence>
<dbReference type="Proteomes" id="UP001296706">
    <property type="component" value="Unassembled WGS sequence"/>
</dbReference>
<evidence type="ECO:0000313" key="2">
    <source>
        <dbReference type="EMBL" id="NMH76220.1"/>
    </source>
</evidence>
<dbReference type="InterPro" id="IPR034660">
    <property type="entry name" value="DinB/YfiT-like"/>
</dbReference>
<dbReference type="InterPro" id="IPR017520">
    <property type="entry name" value="CHP03086"/>
</dbReference>
<dbReference type="Pfam" id="PF11716">
    <property type="entry name" value="MDMPI_N"/>
    <property type="match status" value="1"/>
</dbReference>
<keyword evidence="3" id="KW-1185">Reference proteome</keyword>
<evidence type="ECO:0000313" key="3">
    <source>
        <dbReference type="Proteomes" id="UP001296706"/>
    </source>
</evidence>
<sequence length="186" mass="19744">MDVRQIYARCSAEFGAQVHAVDGRWDAPTPLPGWTVRDLVRHLVEEELWAPPLFAGATIGEVGSRFEGDLLGGDPVSAFDDAAARALSAVFAEGAMDRVVHLSFGDHPGREYAMQLAADHLVHAVDLARALGADETMDAEAVAAVRAWFGSMESTYREIGVIGARVEVAAGAGAQAELLAMMGRTP</sequence>
<accession>A0ABX1RAR3</accession>
<comment type="caution">
    <text evidence="2">The sequence shown here is derived from an EMBL/GenBank/DDBJ whole genome shotgun (WGS) entry which is preliminary data.</text>
</comment>
<gene>
    <name evidence="2" type="ORF">HF577_03715</name>
</gene>
<dbReference type="SUPFAM" id="SSF109854">
    <property type="entry name" value="DinB/YfiT-like putative metalloenzymes"/>
    <property type="match status" value="1"/>
</dbReference>
<name>A0ABX1RAR3_9PSEU</name>
<proteinExistence type="predicted"/>
<feature type="domain" description="Mycothiol-dependent maleylpyruvate isomerase metal-binding" evidence="1">
    <location>
        <begin position="9"/>
        <end position="128"/>
    </location>
</feature>
<organism evidence="2 3">
    <name type="scientific">Pseudonocardia xinjiangensis</name>
    <dbReference type="NCBI Taxonomy" id="75289"/>
    <lineage>
        <taxon>Bacteria</taxon>
        <taxon>Bacillati</taxon>
        <taxon>Actinomycetota</taxon>
        <taxon>Actinomycetes</taxon>
        <taxon>Pseudonocardiales</taxon>
        <taxon>Pseudonocardiaceae</taxon>
        <taxon>Pseudonocardia</taxon>
    </lineage>
</organism>
<dbReference type="Gene3D" id="1.20.120.450">
    <property type="entry name" value="dinb family like domain"/>
    <property type="match status" value="1"/>
</dbReference>
<dbReference type="InterPro" id="IPR024344">
    <property type="entry name" value="MDMPI_metal-binding"/>
</dbReference>
<dbReference type="InterPro" id="IPR017517">
    <property type="entry name" value="Maleyloyr_isom"/>
</dbReference>
<dbReference type="NCBIfam" id="TIGR03086">
    <property type="entry name" value="TIGR03086 family metal-binding protein"/>
    <property type="match status" value="1"/>
</dbReference>
<dbReference type="NCBIfam" id="TIGR03083">
    <property type="entry name" value="maleylpyruvate isomerase family mycothiol-dependent enzyme"/>
    <property type="match status" value="1"/>
</dbReference>